<comment type="caution">
    <text evidence="3">The sequence shown here is derived from an EMBL/GenBank/DDBJ whole genome shotgun (WGS) entry which is preliminary data.</text>
</comment>
<gene>
    <name evidence="3" type="ORF">Fmac_015918</name>
</gene>
<dbReference type="InterPro" id="IPR052595">
    <property type="entry name" value="LRRC69/RLP"/>
</dbReference>
<organism evidence="3 4">
    <name type="scientific">Flemingia macrophylla</name>
    <dbReference type="NCBI Taxonomy" id="520843"/>
    <lineage>
        <taxon>Eukaryota</taxon>
        <taxon>Viridiplantae</taxon>
        <taxon>Streptophyta</taxon>
        <taxon>Embryophyta</taxon>
        <taxon>Tracheophyta</taxon>
        <taxon>Spermatophyta</taxon>
        <taxon>Magnoliopsida</taxon>
        <taxon>eudicotyledons</taxon>
        <taxon>Gunneridae</taxon>
        <taxon>Pentapetalae</taxon>
        <taxon>rosids</taxon>
        <taxon>fabids</taxon>
        <taxon>Fabales</taxon>
        <taxon>Fabaceae</taxon>
        <taxon>Papilionoideae</taxon>
        <taxon>50 kb inversion clade</taxon>
        <taxon>NPAAA clade</taxon>
        <taxon>indigoferoid/millettioid clade</taxon>
        <taxon>Phaseoleae</taxon>
        <taxon>Flemingia</taxon>
    </lineage>
</organism>
<keyword evidence="1" id="KW-0677">Repeat</keyword>
<accession>A0ABD1MFX6</accession>
<dbReference type="InterPro" id="IPR032675">
    <property type="entry name" value="LRR_dom_sf"/>
</dbReference>
<proteinExistence type="predicted"/>
<dbReference type="PANTHER" id="PTHR48057">
    <property type="entry name" value="LEUCINE-RICH REPEAT SERINE/THREONINE-PROTEIN KINASE 1"/>
    <property type="match status" value="1"/>
</dbReference>
<keyword evidence="4" id="KW-1185">Reference proteome</keyword>
<dbReference type="Gene3D" id="3.80.10.10">
    <property type="entry name" value="Ribonuclease Inhibitor"/>
    <property type="match status" value="3"/>
</dbReference>
<dbReference type="PANTHER" id="PTHR48057:SF17">
    <property type="entry name" value="LRR RECEPTOR-LIKE SERINE_THREONINE-PROTEIN KINASE FLS2"/>
    <property type="match status" value="1"/>
</dbReference>
<protein>
    <recommendedName>
        <fullName evidence="2">Disease resistance R13L4/SHOC-2-like LRR domain-containing protein</fullName>
    </recommendedName>
</protein>
<sequence>MLTKSIEDLCLVEQFCQLLKQYAKSCFSWDNGFLTHLDLSYFGYQGKIPPQIGNLSNLVYLDLSYTAYRTMPSQIGNLPNLVYLYLENSRFRHLKFLNLQENNLNGFTSNSLGNLTSLVGLDLSLSDQFEGTILTYLGKVCNLRDIVFSGLKLNQVNEILQILAPFISHGLTILDVSSTQLSSNLTDQIGDFHNIVELNFFDNEISDSLPRSFVTLSSLKYLN</sequence>
<evidence type="ECO:0000256" key="1">
    <source>
        <dbReference type="ARBA" id="ARBA00022737"/>
    </source>
</evidence>
<dbReference type="Pfam" id="PF23598">
    <property type="entry name" value="LRR_14"/>
    <property type="match status" value="1"/>
</dbReference>
<evidence type="ECO:0000313" key="4">
    <source>
        <dbReference type="Proteomes" id="UP001603857"/>
    </source>
</evidence>
<reference evidence="3 4" key="1">
    <citation type="submission" date="2024-08" db="EMBL/GenBank/DDBJ databases">
        <title>Insights into the chromosomal genome structure of Flemingia macrophylla.</title>
        <authorList>
            <person name="Ding Y."/>
            <person name="Zhao Y."/>
            <person name="Bi W."/>
            <person name="Wu M."/>
            <person name="Zhao G."/>
            <person name="Gong Y."/>
            <person name="Li W."/>
            <person name="Zhang P."/>
        </authorList>
    </citation>
    <scope>NUCLEOTIDE SEQUENCE [LARGE SCALE GENOMIC DNA]</scope>
    <source>
        <strain evidence="3">DYQJB</strain>
        <tissue evidence="3">Leaf</tissue>
    </source>
</reference>
<name>A0ABD1MFX6_9FABA</name>
<evidence type="ECO:0000313" key="3">
    <source>
        <dbReference type="EMBL" id="KAL2334705.1"/>
    </source>
</evidence>
<feature type="domain" description="Disease resistance R13L4/SHOC-2-like LRR" evidence="2">
    <location>
        <begin position="36"/>
        <end position="149"/>
    </location>
</feature>
<dbReference type="InterPro" id="IPR055414">
    <property type="entry name" value="LRR_R13L4/SHOC2-like"/>
</dbReference>
<dbReference type="AlphaFoldDB" id="A0ABD1MFX6"/>
<dbReference type="EMBL" id="JBGMDY010000005">
    <property type="protein sequence ID" value="KAL2334705.1"/>
    <property type="molecule type" value="Genomic_DNA"/>
</dbReference>
<evidence type="ECO:0000259" key="2">
    <source>
        <dbReference type="Pfam" id="PF23598"/>
    </source>
</evidence>
<dbReference type="Proteomes" id="UP001603857">
    <property type="component" value="Unassembled WGS sequence"/>
</dbReference>
<dbReference type="SUPFAM" id="SSF52058">
    <property type="entry name" value="L domain-like"/>
    <property type="match status" value="1"/>
</dbReference>